<dbReference type="OrthoDB" id="3068303at2759"/>
<name>A0A165LGE1_EXIGL</name>
<sequence>RRTPSGMSSVGITILSVRGTVGSKQDTVITLRLDSGASISLVSEEFLRLLKNPPKIRTGLKVHLAQLTNKEPRIKGYVELPVWIRAEDGTALRFNVEMYVVPDMTVEVLLGEDFHLNHELSVLRNVELGTRVTVGQTGHAFEAASTTEARKKAHADGAITAWKDTLIPAETTVRVPIAGALQEGREWYVERFMVPQKDETFLTVPNTLLDLRTEDAGRKEEYSIARKSYLPVSNPTKTPRLLRAGTLMGYARDPARYLDSPGTEK</sequence>
<dbReference type="Gene3D" id="2.40.70.10">
    <property type="entry name" value="Acid Proteases"/>
    <property type="match status" value="1"/>
</dbReference>
<feature type="non-terminal residue" evidence="1">
    <location>
        <position position="265"/>
    </location>
</feature>
<proteinExistence type="predicted"/>
<evidence type="ECO:0000313" key="2">
    <source>
        <dbReference type="Proteomes" id="UP000077266"/>
    </source>
</evidence>
<keyword evidence="2" id="KW-1185">Reference proteome</keyword>
<feature type="non-terminal residue" evidence="1">
    <location>
        <position position="1"/>
    </location>
</feature>
<protein>
    <recommendedName>
        <fullName evidence="3">Peptidase A2 domain-containing protein</fullName>
    </recommendedName>
</protein>
<organism evidence="1 2">
    <name type="scientific">Exidia glandulosa HHB12029</name>
    <dbReference type="NCBI Taxonomy" id="1314781"/>
    <lineage>
        <taxon>Eukaryota</taxon>
        <taxon>Fungi</taxon>
        <taxon>Dikarya</taxon>
        <taxon>Basidiomycota</taxon>
        <taxon>Agaricomycotina</taxon>
        <taxon>Agaricomycetes</taxon>
        <taxon>Auriculariales</taxon>
        <taxon>Exidiaceae</taxon>
        <taxon>Exidia</taxon>
    </lineage>
</organism>
<dbReference type="CDD" id="cd00303">
    <property type="entry name" value="retropepsin_like"/>
    <property type="match status" value="1"/>
</dbReference>
<reference evidence="1 2" key="1">
    <citation type="journal article" date="2016" name="Mol. Biol. Evol.">
        <title>Comparative Genomics of Early-Diverging Mushroom-Forming Fungi Provides Insights into the Origins of Lignocellulose Decay Capabilities.</title>
        <authorList>
            <person name="Nagy L.G."/>
            <person name="Riley R."/>
            <person name="Tritt A."/>
            <person name="Adam C."/>
            <person name="Daum C."/>
            <person name="Floudas D."/>
            <person name="Sun H."/>
            <person name="Yadav J.S."/>
            <person name="Pangilinan J."/>
            <person name="Larsson K.H."/>
            <person name="Matsuura K."/>
            <person name="Barry K."/>
            <person name="Labutti K."/>
            <person name="Kuo R."/>
            <person name="Ohm R.A."/>
            <person name="Bhattacharya S.S."/>
            <person name="Shirouzu T."/>
            <person name="Yoshinaga Y."/>
            <person name="Martin F.M."/>
            <person name="Grigoriev I.V."/>
            <person name="Hibbett D.S."/>
        </authorList>
    </citation>
    <scope>NUCLEOTIDE SEQUENCE [LARGE SCALE GENOMIC DNA]</scope>
    <source>
        <strain evidence="1 2">HHB12029</strain>
    </source>
</reference>
<accession>A0A165LGE1</accession>
<gene>
    <name evidence="1" type="ORF">EXIGLDRAFT_576180</name>
</gene>
<dbReference type="Proteomes" id="UP000077266">
    <property type="component" value="Unassembled WGS sequence"/>
</dbReference>
<evidence type="ECO:0008006" key="3">
    <source>
        <dbReference type="Google" id="ProtNLM"/>
    </source>
</evidence>
<dbReference type="EMBL" id="KV425926">
    <property type="protein sequence ID" value="KZV97802.1"/>
    <property type="molecule type" value="Genomic_DNA"/>
</dbReference>
<dbReference type="InParanoid" id="A0A165LGE1"/>
<dbReference type="AlphaFoldDB" id="A0A165LGE1"/>
<dbReference type="STRING" id="1314781.A0A165LGE1"/>
<evidence type="ECO:0000313" key="1">
    <source>
        <dbReference type="EMBL" id="KZV97802.1"/>
    </source>
</evidence>
<dbReference type="InterPro" id="IPR021109">
    <property type="entry name" value="Peptidase_aspartic_dom_sf"/>
</dbReference>